<dbReference type="GO" id="GO:0051879">
    <property type="term" value="F:Hsp90 protein binding"/>
    <property type="evidence" value="ECO:0007669"/>
    <property type="project" value="TreeGrafter"/>
</dbReference>
<feature type="compositionally biased region" description="Polar residues" evidence="2">
    <location>
        <begin position="776"/>
        <end position="801"/>
    </location>
</feature>
<evidence type="ECO:0000313" key="4">
    <source>
        <dbReference type="EMBL" id="KAF9335249.1"/>
    </source>
</evidence>
<dbReference type="Proteomes" id="UP000696485">
    <property type="component" value="Unassembled WGS sequence"/>
</dbReference>
<evidence type="ECO:0000313" key="5">
    <source>
        <dbReference type="Proteomes" id="UP000696485"/>
    </source>
</evidence>
<dbReference type="GO" id="GO:0042162">
    <property type="term" value="F:telomeric DNA binding"/>
    <property type="evidence" value="ECO:0007669"/>
    <property type="project" value="TreeGrafter"/>
</dbReference>
<dbReference type="InterPro" id="IPR051970">
    <property type="entry name" value="TEL2_Regulation"/>
</dbReference>
<dbReference type="PANTHER" id="PTHR15830:SF10">
    <property type="entry name" value="TELOMERE LENGTH REGULATION PROTEIN TEL2 HOMOLOG"/>
    <property type="match status" value="1"/>
</dbReference>
<proteinExistence type="inferred from homology"/>
<dbReference type="InterPro" id="IPR038528">
    <property type="entry name" value="TEL2_C_sf"/>
</dbReference>
<sequence>MGDLHATTEAISTYLTDLQNQVRAPSPPLASVLRVLAEPLHFLGLIDPSQHGTHQFRDALPRWAGPGLESGTNEPVTSTRLHFVQHLLPNHLDFILDHITLDWLSAMTTSQQSRLFDASFVPTLGSSRQQPSSEYNWACSVAVISVQTLVGRLNHRFQENHSFMNKTILRLLRKLLTTYTLPDYHHGASLLSRSRSRHSVSGSPSATMSEWTVYWDSFVSKLYSIPTRISNVLGVTGQLGSRSDQELDPCFQESVFFERQAKQLQHLLEPVSIKDKKQAKDEEEQGHEAHSFAVVITKFMRLGYGAVLVQVMATTLWGVEDSSRAKGWRTALSSCSPGVVQLVLTALVEYLQAERLDFGDSINNKWAKKDVIPRSDQILSPKEQLSRVHKAAQMLTDLGYGAVPFALHQDLHQNVSDHGVMVGQILTQGKVYRLGVLRALICVQSGWPKGVQSTEDSVLFQSFTNVVSIWSDAMFVKHSSIEYQRYISFQLLLMMGYFHSTSLSDPRLGSQISNGMSNWLDLQSFQQKTIALVIAEEFTKAIGSQANFDLSGSDPDIQFARSLVLLRDGARPYDPVPDTVPLEKSQETARMEPGIDDTGDPSVRDDDYDNDDEEDPDAIVPLTRTAVHSDSDSDSDSDDNDEDDLKPYEMEYESDLDEDASSVRKPKVIVPLYLKDLNKYLRASEDREKAEMGLDKAAELIRRKVGSLELEEYAEMLTTTLIEIQDTFELDGFFKKREDAVLTFQFYEKKNSIGQRLNILTVLGLGARELSGFPATASTSGGPSPASVSKTHGATTGTSVTKKPATFDSITTDITMDRTRKFSQKSDIEARRSQPKANPFANVAPVVLAGLLGRWGGNRGAGKERGYDAMQRAPAMVLKKFVLTLGLVVYYAGNSPQLTLMTRELFRFLLALRYHNPPTTETPSGRGIRGAPASVADSISSMFDQATSLSAPLTSLKLPETGPTKIGKSSSLSTLESAYNYNLDLVEAILFDLLILVTPSGSGLSEDILLSEFYPEILEIQSWTMELWDHPQDNQGKSRMYCAAVLQRCFELLKMA</sequence>
<dbReference type="GO" id="GO:0005829">
    <property type="term" value="C:cytosol"/>
    <property type="evidence" value="ECO:0007669"/>
    <property type="project" value="TreeGrafter"/>
</dbReference>
<dbReference type="GO" id="GO:0051083">
    <property type="term" value="P:'de novo' cotranslational protein folding"/>
    <property type="evidence" value="ECO:0007669"/>
    <property type="project" value="TreeGrafter"/>
</dbReference>
<dbReference type="Pfam" id="PF10193">
    <property type="entry name" value="Telomere_reg-2"/>
    <property type="match status" value="1"/>
</dbReference>
<dbReference type="AlphaFoldDB" id="A0A9P5SPE4"/>
<feature type="compositionally biased region" description="Acidic residues" evidence="2">
    <location>
        <begin position="632"/>
        <end position="645"/>
    </location>
</feature>
<dbReference type="InterPro" id="IPR019337">
    <property type="entry name" value="Telomere_length_regulation_dom"/>
</dbReference>
<comment type="caution">
    <text evidence="4">The sequence shown here is derived from an EMBL/GenBank/DDBJ whole genome shotgun (WGS) entry which is preliminary data.</text>
</comment>
<feature type="region of interest" description="Disordered" evidence="2">
    <location>
        <begin position="574"/>
        <end position="645"/>
    </location>
</feature>
<dbReference type="EMBL" id="JAAAUY010000109">
    <property type="protein sequence ID" value="KAF9335249.1"/>
    <property type="molecule type" value="Genomic_DNA"/>
</dbReference>
<accession>A0A9P5SPE4</accession>
<dbReference type="Gene3D" id="1.25.40.720">
    <property type="entry name" value="Telomere length regulation protein 2, C-terminal domain"/>
    <property type="match status" value="2"/>
</dbReference>
<keyword evidence="5" id="KW-1185">Reference proteome</keyword>
<evidence type="ECO:0000259" key="3">
    <source>
        <dbReference type="Pfam" id="PF10193"/>
    </source>
</evidence>
<evidence type="ECO:0000256" key="1">
    <source>
        <dbReference type="ARBA" id="ARBA00006133"/>
    </source>
</evidence>
<name>A0A9P5SPE4_9FUNG</name>
<evidence type="ECO:0000256" key="2">
    <source>
        <dbReference type="SAM" id="MobiDB-lite"/>
    </source>
</evidence>
<feature type="domain" description="Telomere length regulation protein conserved" evidence="3">
    <location>
        <begin position="671"/>
        <end position="742"/>
    </location>
</feature>
<dbReference type="PANTHER" id="PTHR15830">
    <property type="entry name" value="TELOMERE LENGTH REGULATION PROTEIN TEL2 FAMILY MEMBER"/>
    <property type="match status" value="1"/>
</dbReference>
<organism evidence="4 5">
    <name type="scientific">Podila minutissima</name>
    <dbReference type="NCBI Taxonomy" id="64525"/>
    <lineage>
        <taxon>Eukaryota</taxon>
        <taxon>Fungi</taxon>
        <taxon>Fungi incertae sedis</taxon>
        <taxon>Mucoromycota</taxon>
        <taxon>Mortierellomycotina</taxon>
        <taxon>Mortierellomycetes</taxon>
        <taxon>Mortierellales</taxon>
        <taxon>Mortierellaceae</taxon>
        <taxon>Podila</taxon>
    </lineage>
</organism>
<gene>
    <name evidence="4" type="primary">TEL2</name>
    <name evidence="4" type="ORF">BG006_000538</name>
</gene>
<reference evidence="4" key="1">
    <citation type="journal article" date="2020" name="Fungal Divers.">
        <title>Resolving the Mortierellaceae phylogeny through synthesis of multi-gene phylogenetics and phylogenomics.</title>
        <authorList>
            <person name="Vandepol N."/>
            <person name="Liber J."/>
            <person name="Desiro A."/>
            <person name="Na H."/>
            <person name="Kennedy M."/>
            <person name="Barry K."/>
            <person name="Grigoriev I.V."/>
            <person name="Miller A.N."/>
            <person name="O'Donnell K."/>
            <person name="Stajich J.E."/>
            <person name="Bonito G."/>
        </authorList>
    </citation>
    <scope>NUCLEOTIDE SEQUENCE</scope>
    <source>
        <strain evidence="4">NVP1</strain>
    </source>
</reference>
<feature type="region of interest" description="Disordered" evidence="2">
    <location>
        <begin position="775"/>
        <end position="802"/>
    </location>
</feature>
<feature type="compositionally biased region" description="Acidic residues" evidence="2">
    <location>
        <begin position="606"/>
        <end position="617"/>
    </location>
</feature>
<comment type="similarity">
    <text evidence="1">Belongs to the TEL2 family.</text>
</comment>
<protein>
    <submittedName>
        <fullName evidence="4">Telomere binding protein</fullName>
    </submittedName>
</protein>